<organism evidence="1 2">
    <name type="scientific">Flavobacterium hankyongi</name>
    <dbReference type="NCBI Taxonomy" id="1176532"/>
    <lineage>
        <taxon>Bacteria</taxon>
        <taxon>Pseudomonadati</taxon>
        <taxon>Bacteroidota</taxon>
        <taxon>Flavobacteriia</taxon>
        <taxon>Flavobacteriales</taxon>
        <taxon>Flavobacteriaceae</taxon>
        <taxon>Flavobacterium</taxon>
    </lineage>
</organism>
<name>A0ABP8ZU47_9FLAO</name>
<dbReference type="EMBL" id="BAABIP010000011">
    <property type="protein sequence ID" value="GAA4766257.1"/>
    <property type="molecule type" value="Genomic_DNA"/>
</dbReference>
<evidence type="ECO:0000313" key="2">
    <source>
        <dbReference type="Proteomes" id="UP001500141"/>
    </source>
</evidence>
<protein>
    <recommendedName>
        <fullName evidence="3">DUF1735 domain-containing protein</fullName>
    </recommendedName>
</protein>
<evidence type="ECO:0008006" key="3">
    <source>
        <dbReference type="Google" id="ProtNLM"/>
    </source>
</evidence>
<dbReference type="Gene3D" id="2.60.40.2030">
    <property type="match status" value="1"/>
</dbReference>
<keyword evidence="2" id="KW-1185">Reference proteome</keyword>
<accession>A0ABP8ZU47</accession>
<comment type="caution">
    <text evidence="1">The sequence shown here is derived from an EMBL/GenBank/DDBJ whole genome shotgun (WGS) entry which is preliminary data.</text>
</comment>
<proteinExistence type="predicted"/>
<evidence type="ECO:0000313" key="1">
    <source>
        <dbReference type="EMBL" id="GAA4766257.1"/>
    </source>
</evidence>
<dbReference type="RefSeq" id="WP_264543468.1">
    <property type="nucleotide sequence ID" value="NZ_BAABIP010000011.1"/>
</dbReference>
<gene>
    <name evidence="1" type="ORF">GCM10023230_15000</name>
</gene>
<reference evidence="2" key="1">
    <citation type="journal article" date="2019" name="Int. J. Syst. Evol. Microbiol.">
        <title>The Global Catalogue of Microorganisms (GCM) 10K type strain sequencing project: providing services to taxonomists for standard genome sequencing and annotation.</title>
        <authorList>
            <consortium name="The Broad Institute Genomics Platform"/>
            <consortium name="The Broad Institute Genome Sequencing Center for Infectious Disease"/>
            <person name="Wu L."/>
            <person name="Ma J."/>
        </authorList>
    </citation>
    <scope>NUCLEOTIDE SEQUENCE [LARGE SCALE GENOMIC DNA]</scope>
    <source>
        <strain evidence="2">JCM 18198</strain>
    </source>
</reference>
<dbReference type="Proteomes" id="UP001500141">
    <property type="component" value="Unassembled WGS sequence"/>
</dbReference>
<dbReference type="PROSITE" id="PS51257">
    <property type="entry name" value="PROKAR_LIPOPROTEIN"/>
    <property type="match status" value="1"/>
</dbReference>
<sequence length="269" mass="28719">MKKIVLLFLSALAFVACDEGDLLENDRVAEGPKIVGFQSTLQNVSYFVDEGTVERSFPVKLVGYGDGQLPTSDINLEYEVDLVNSTATEGTEFDFPSSKTVTIPAGSDFGNLNLDVHTGQLNPTQKTQLILKLKPASGVAVSESQKTITIVFVGCSSQILTGNYTYTSVGGTSTSSGTTLMSEIEPNTFSVASGLSAGGTPLYMQFTDICGELTLVGWDYSATYLIDCSSVTFNPTTNKVIFTNLVVHNGLSATSPALFNFGTRTYTKI</sequence>
<dbReference type="InterPro" id="IPR038081">
    <property type="entry name" value="CalX-like_sf"/>
</dbReference>